<organism evidence="1 2">
    <name type="scientific">Flavobacterium fontis</name>
    <dbReference type="NCBI Taxonomy" id="1124188"/>
    <lineage>
        <taxon>Bacteria</taxon>
        <taxon>Pseudomonadati</taxon>
        <taxon>Bacteroidota</taxon>
        <taxon>Flavobacteriia</taxon>
        <taxon>Flavobacteriales</taxon>
        <taxon>Flavobacteriaceae</taxon>
        <taxon>Flavobacterium</taxon>
    </lineage>
</organism>
<evidence type="ECO:0000313" key="2">
    <source>
        <dbReference type="Proteomes" id="UP000184147"/>
    </source>
</evidence>
<name>A0A1M5DMB4_9FLAO</name>
<protein>
    <submittedName>
        <fullName evidence="1">Uncharacterized protein</fullName>
    </submittedName>
</protein>
<accession>A0A1M5DMB4</accession>
<reference evidence="1 2" key="1">
    <citation type="submission" date="2016-11" db="EMBL/GenBank/DDBJ databases">
        <authorList>
            <person name="Jaros S."/>
            <person name="Januszkiewicz K."/>
            <person name="Wedrychowicz H."/>
        </authorList>
    </citation>
    <scope>NUCLEOTIDE SEQUENCE [LARGE SCALE GENOMIC DNA]</scope>
    <source>
        <strain evidence="1 2">DSM 25660</strain>
    </source>
</reference>
<sequence length="251" mass="30122">MTEIKEKPSTPFSDFEFYSKEEEFDNFKHFKSLKFGDLYKYKDLEEYWYFDNESKRIRFINQKIVDRILEWNNYDLKLNREDFEKLISIKGLPSSKYSFSAKNLEFPVKVKLKNGEVIDFCIILISKSAPFQYYYQNVIFINSVEEIKESDFTLPHKYRISSMNAKEVMMSTYPFALKSKLGEILIYNGKTQFATYGEIKGNEIIEEINYNQSIRGKYIDNADYSKITYIIADWDDRFENIYKEYHSNIKE</sequence>
<dbReference type="AlphaFoldDB" id="A0A1M5DMB4"/>
<dbReference type="OrthoDB" id="1442449at2"/>
<proteinExistence type="predicted"/>
<gene>
    <name evidence="1" type="ORF">SAMN05444377_11590</name>
</gene>
<dbReference type="EMBL" id="FQVQ01000015">
    <property type="protein sequence ID" value="SHF68139.1"/>
    <property type="molecule type" value="Genomic_DNA"/>
</dbReference>
<keyword evidence="2" id="KW-1185">Reference proteome</keyword>
<dbReference type="RefSeq" id="WP_073364744.1">
    <property type="nucleotide sequence ID" value="NZ_FQVQ01000015.1"/>
</dbReference>
<dbReference type="Proteomes" id="UP000184147">
    <property type="component" value="Unassembled WGS sequence"/>
</dbReference>
<evidence type="ECO:0000313" key="1">
    <source>
        <dbReference type="EMBL" id="SHF68139.1"/>
    </source>
</evidence>